<dbReference type="EMBL" id="JAAXPR010000024">
    <property type="protein sequence ID" value="NKZ21165.1"/>
    <property type="molecule type" value="Genomic_DNA"/>
</dbReference>
<feature type="transmembrane region" description="Helical" evidence="8">
    <location>
        <begin position="191"/>
        <end position="215"/>
    </location>
</feature>
<dbReference type="GO" id="GO:0005886">
    <property type="term" value="C:plasma membrane"/>
    <property type="evidence" value="ECO:0007669"/>
    <property type="project" value="TreeGrafter"/>
</dbReference>
<dbReference type="FunFam" id="3.30.565.10:FF:000006">
    <property type="entry name" value="Sensor histidine kinase WalK"/>
    <property type="match status" value="1"/>
</dbReference>
<dbReference type="CDD" id="cd00075">
    <property type="entry name" value="HATPase"/>
    <property type="match status" value="1"/>
</dbReference>
<feature type="transmembrane region" description="Helical" evidence="8">
    <location>
        <begin position="20"/>
        <end position="44"/>
    </location>
</feature>
<dbReference type="SUPFAM" id="SSF55874">
    <property type="entry name" value="ATPase domain of HSP90 chaperone/DNA topoisomerase II/histidine kinase"/>
    <property type="match status" value="1"/>
</dbReference>
<evidence type="ECO:0000313" key="11">
    <source>
        <dbReference type="Proteomes" id="UP000522720"/>
    </source>
</evidence>
<evidence type="ECO:0000313" key="10">
    <source>
        <dbReference type="EMBL" id="NKZ21165.1"/>
    </source>
</evidence>
<evidence type="ECO:0000256" key="8">
    <source>
        <dbReference type="SAM" id="Phobius"/>
    </source>
</evidence>
<dbReference type="AlphaFoldDB" id="A0A7X6MZB1"/>
<evidence type="ECO:0000256" key="3">
    <source>
        <dbReference type="ARBA" id="ARBA00012438"/>
    </source>
</evidence>
<dbReference type="InterPro" id="IPR005467">
    <property type="entry name" value="His_kinase_dom"/>
</dbReference>
<dbReference type="Gene3D" id="1.10.287.130">
    <property type="match status" value="1"/>
</dbReference>
<dbReference type="InterPro" id="IPR003661">
    <property type="entry name" value="HisK_dim/P_dom"/>
</dbReference>
<proteinExistence type="predicted"/>
<dbReference type="GO" id="GO:0004721">
    <property type="term" value="F:phosphoprotein phosphatase activity"/>
    <property type="evidence" value="ECO:0007669"/>
    <property type="project" value="TreeGrafter"/>
</dbReference>
<keyword evidence="4" id="KW-0597">Phosphoprotein</keyword>
<dbReference type="InterPro" id="IPR036890">
    <property type="entry name" value="HATPase_C_sf"/>
</dbReference>
<comment type="subcellular location">
    <subcellularLocation>
        <location evidence="2">Membrane</location>
    </subcellularLocation>
</comment>
<dbReference type="PANTHER" id="PTHR45453:SF1">
    <property type="entry name" value="PHOSPHATE REGULON SENSOR PROTEIN PHOR"/>
    <property type="match status" value="1"/>
</dbReference>
<dbReference type="Pfam" id="PF02518">
    <property type="entry name" value="HATPase_c"/>
    <property type="match status" value="1"/>
</dbReference>
<dbReference type="InterPro" id="IPR003594">
    <property type="entry name" value="HATPase_dom"/>
</dbReference>
<dbReference type="SMART" id="SM00388">
    <property type="entry name" value="HisKA"/>
    <property type="match status" value="1"/>
</dbReference>
<evidence type="ECO:0000256" key="7">
    <source>
        <dbReference type="ARBA" id="ARBA00023012"/>
    </source>
</evidence>
<keyword evidence="6 10" id="KW-0418">Kinase</keyword>
<comment type="caution">
    <text evidence="10">The sequence shown here is derived from an EMBL/GenBank/DDBJ whole genome shotgun (WGS) entry which is preliminary data.</text>
</comment>
<dbReference type="InterPro" id="IPR050351">
    <property type="entry name" value="BphY/WalK/GraS-like"/>
</dbReference>
<sequence>MRDKFRKMLKSDTFAYFLRYTSIFSFVFLIMTVIILQIMAATLYRTTDEALLQSAEKPEKIILLAQVRSILGPDISEFKIKADPKNENHNPSGSDQILRAPANSNVILFDDEYTIVSDNDSTLGLDGIQPNFSDLNTVREVSVKTTFDRIDDYRYIVTKVSEDEGFENITYAMLLINVSQLKLMNAENKKIVMVVMASFWLISILASVALTVLTIRPIREAYEKQKSFVANASHELRTPLTVLQNRLEALFRRPEATIMDQFEAIASSLDEVRNMRILTTNLLNIARRDGDFQVTIEDIQPEFFETTFDNYSLIADETGKRFVGHNLVRQTIRMDITLLKQVLTILFDNAVKYTEADGDIYMVSRLRDRQLIITVEDNGIGISDEDKKKIFDRFYRVDKARTRQNGGLGLGLSLAKQIVDRLGGQIIVQDRHPKGTIFEIKLPL</sequence>
<reference evidence="10 11" key="1">
    <citation type="submission" date="2020-04" db="EMBL/GenBank/DDBJ databases">
        <title>MicrobeNet Type strains.</title>
        <authorList>
            <person name="Nicholson A.C."/>
        </authorList>
    </citation>
    <scope>NUCLEOTIDE SEQUENCE [LARGE SCALE GENOMIC DNA]</scope>
    <source>
        <strain evidence="10 11">CCUG 69612</strain>
    </source>
</reference>
<dbReference type="EC" id="2.7.13.3" evidence="3"/>
<evidence type="ECO:0000256" key="2">
    <source>
        <dbReference type="ARBA" id="ARBA00004370"/>
    </source>
</evidence>
<comment type="catalytic activity">
    <reaction evidence="1">
        <text>ATP + protein L-histidine = ADP + protein N-phospho-L-histidine.</text>
        <dbReference type="EC" id="2.7.13.3"/>
    </reaction>
</comment>
<keyword evidence="8" id="KW-0812">Transmembrane</keyword>
<name>A0A7X6MZB1_9STRE</name>
<dbReference type="GO" id="GO:0016036">
    <property type="term" value="P:cellular response to phosphate starvation"/>
    <property type="evidence" value="ECO:0007669"/>
    <property type="project" value="TreeGrafter"/>
</dbReference>
<evidence type="ECO:0000256" key="6">
    <source>
        <dbReference type="ARBA" id="ARBA00022777"/>
    </source>
</evidence>
<gene>
    <name evidence="10" type="ORF">HF992_10055</name>
</gene>
<keyword evidence="5" id="KW-0808">Transferase</keyword>
<dbReference type="SUPFAM" id="SSF47384">
    <property type="entry name" value="Homodimeric domain of signal transducing histidine kinase"/>
    <property type="match status" value="1"/>
</dbReference>
<keyword evidence="11" id="KW-1185">Reference proteome</keyword>
<dbReference type="InterPro" id="IPR004358">
    <property type="entry name" value="Sig_transdc_His_kin-like_C"/>
</dbReference>
<dbReference type="SMART" id="SM00387">
    <property type="entry name" value="HATPase_c"/>
    <property type="match status" value="1"/>
</dbReference>
<dbReference type="Gene3D" id="3.30.565.10">
    <property type="entry name" value="Histidine kinase-like ATPase, C-terminal domain"/>
    <property type="match status" value="1"/>
</dbReference>
<dbReference type="InterPro" id="IPR036097">
    <property type="entry name" value="HisK_dim/P_sf"/>
</dbReference>
<keyword evidence="8" id="KW-1133">Transmembrane helix</keyword>
<evidence type="ECO:0000259" key="9">
    <source>
        <dbReference type="PROSITE" id="PS50109"/>
    </source>
</evidence>
<dbReference type="GO" id="GO:0000155">
    <property type="term" value="F:phosphorelay sensor kinase activity"/>
    <property type="evidence" value="ECO:0007669"/>
    <property type="project" value="InterPro"/>
</dbReference>
<dbReference type="PRINTS" id="PR00344">
    <property type="entry name" value="BCTRLSENSOR"/>
</dbReference>
<dbReference type="Proteomes" id="UP000522720">
    <property type="component" value="Unassembled WGS sequence"/>
</dbReference>
<protein>
    <recommendedName>
        <fullName evidence="3">histidine kinase</fullName>
        <ecNumber evidence="3">2.7.13.3</ecNumber>
    </recommendedName>
</protein>
<keyword evidence="8" id="KW-0472">Membrane</keyword>
<dbReference type="Pfam" id="PF00512">
    <property type="entry name" value="HisKA"/>
    <property type="match status" value="1"/>
</dbReference>
<feature type="domain" description="Histidine kinase" evidence="9">
    <location>
        <begin position="231"/>
        <end position="444"/>
    </location>
</feature>
<evidence type="ECO:0000256" key="5">
    <source>
        <dbReference type="ARBA" id="ARBA00022679"/>
    </source>
</evidence>
<keyword evidence="7" id="KW-0902">Two-component regulatory system</keyword>
<evidence type="ECO:0000256" key="1">
    <source>
        <dbReference type="ARBA" id="ARBA00000085"/>
    </source>
</evidence>
<organism evidence="10 11">
    <name type="scientific">Streptococcus ovuberis</name>
    <dbReference type="NCBI Taxonomy" id="1936207"/>
    <lineage>
        <taxon>Bacteria</taxon>
        <taxon>Bacillati</taxon>
        <taxon>Bacillota</taxon>
        <taxon>Bacilli</taxon>
        <taxon>Lactobacillales</taxon>
        <taxon>Streptococcaceae</taxon>
        <taxon>Streptococcus</taxon>
    </lineage>
</organism>
<accession>A0A7X6MZB1</accession>
<dbReference type="CDD" id="cd00082">
    <property type="entry name" value="HisKA"/>
    <property type="match status" value="1"/>
</dbReference>
<dbReference type="PANTHER" id="PTHR45453">
    <property type="entry name" value="PHOSPHATE REGULON SENSOR PROTEIN PHOR"/>
    <property type="match status" value="1"/>
</dbReference>
<dbReference type="PROSITE" id="PS50109">
    <property type="entry name" value="HIS_KIN"/>
    <property type="match status" value="1"/>
</dbReference>
<evidence type="ECO:0000256" key="4">
    <source>
        <dbReference type="ARBA" id="ARBA00022553"/>
    </source>
</evidence>